<dbReference type="Gene3D" id="1.10.10.10">
    <property type="entry name" value="Winged helix-like DNA-binding domain superfamily/Winged helix DNA-binding domain"/>
    <property type="match status" value="1"/>
</dbReference>
<evidence type="ECO:0000313" key="4">
    <source>
        <dbReference type="Proteomes" id="UP000239425"/>
    </source>
</evidence>
<dbReference type="GO" id="GO:0003677">
    <property type="term" value="F:DNA binding"/>
    <property type="evidence" value="ECO:0007669"/>
    <property type="project" value="UniProtKB-KW"/>
</dbReference>
<dbReference type="GO" id="GO:0000160">
    <property type="term" value="P:phosphorelay signal transduction system"/>
    <property type="evidence" value="ECO:0007669"/>
    <property type="project" value="InterPro"/>
</dbReference>
<organism evidence="3 4">
    <name type="scientific">Holospora curviuscula</name>
    <dbReference type="NCBI Taxonomy" id="1082868"/>
    <lineage>
        <taxon>Bacteria</taxon>
        <taxon>Pseudomonadati</taxon>
        <taxon>Pseudomonadota</taxon>
        <taxon>Alphaproteobacteria</taxon>
        <taxon>Holosporales</taxon>
        <taxon>Holosporaceae</taxon>
        <taxon>Holospora</taxon>
    </lineage>
</organism>
<accession>A0A2S5RE59</accession>
<dbReference type="InterPro" id="IPR001867">
    <property type="entry name" value="OmpR/PhoB-type_DNA-bd"/>
</dbReference>
<sequence length="191" mass="23379">MIQIVKQKIFCCGELYWCMLWKEIIHQIFPEIIFIFAQTIEELEESWKNKSVLVRIYLVENCLTWEDWISKKFYKLPEFFSVFLGEFTTLQEKVGYVLKEFSLYHKTLITKEGFFFTLREKEYKILIHFLHQYQKKVHKEELLQKIWQYTVSVETYTLETHIGQLNKKLKLCNHRILREEDYFLLIPSNSL</sequence>
<dbReference type="Proteomes" id="UP000239425">
    <property type="component" value="Unassembled WGS sequence"/>
</dbReference>
<dbReference type="GO" id="GO:0006355">
    <property type="term" value="P:regulation of DNA-templated transcription"/>
    <property type="evidence" value="ECO:0007669"/>
    <property type="project" value="InterPro"/>
</dbReference>
<evidence type="ECO:0000259" key="2">
    <source>
        <dbReference type="Pfam" id="PF00486"/>
    </source>
</evidence>
<name>A0A2S5RE59_9PROT</name>
<dbReference type="AlphaFoldDB" id="A0A2S5RE59"/>
<dbReference type="Pfam" id="PF00486">
    <property type="entry name" value="Trans_reg_C"/>
    <property type="match status" value="1"/>
</dbReference>
<evidence type="ECO:0000256" key="1">
    <source>
        <dbReference type="ARBA" id="ARBA00023125"/>
    </source>
</evidence>
<dbReference type="OrthoDB" id="8479661at2"/>
<dbReference type="InterPro" id="IPR036388">
    <property type="entry name" value="WH-like_DNA-bd_sf"/>
</dbReference>
<keyword evidence="1 3" id="KW-0238">DNA-binding</keyword>
<dbReference type="InterPro" id="IPR016032">
    <property type="entry name" value="Sig_transdc_resp-reg_C-effctor"/>
</dbReference>
<dbReference type="SUPFAM" id="SSF46894">
    <property type="entry name" value="C-terminal effector domain of the bipartite response regulators"/>
    <property type="match status" value="1"/>
</dbReference>
<proteinExistence type="predicted"/>
<feature type="domain" description="OmpR/PhoB-type" evidence="2">
    <location>
        <begin position="117"/>
        <end position="171"/>
    </location>
</feature>
<dbReference type="EMBL" id="PHHC01000064">
    <property type="protein sequence ID" value="PPE05606.1"/>
    <property type="molecule type" value="Genomic_DNA"/>
</dbReference>
<comment type="caution">
    <text evidence="3">The sequence shown here is derived from an EMBL/GenBank/DDBJ whole genome shotgun (WGS) entry which is preliminary data.</text>
</comment>
<protein>
    <submittedName>
        <fullName evidence="3">DNA-binding transcriptional regulator BasR</fullName>
    </submittedName>
</protein>
<keyword evidence="4" id="KW-1185">Reference proteome</keyword>
<dbReference type="RefSeq" id="WP_104206390.1">
    <property type="nucleotide sequence ID" value="NZ_PHHC01000064.1"/>
</dbReference>
<evidence type="ECO:0000313" key="3">
    <source>
        <dbReference type="EMBL" id="PPE05606.1"/>
    </source>
</evidence>
<reference evidence="3 4" key="1">
    <citation type="submission" date="2017-11" db="EMBL/GenBank/DDBJ databases">
        <title>Comparative genomic analysis of Holospora spp., intranuclear symbionts of paramecia.</title>
        <authorList>
            <person name="Garushyants S.K."/>
            <person name="Beliavskaya A."/>
            <person name="Malko D.B."/>
            <person name="Logacheva M.D."/>
            <person name="Rautian M.S."/>
            <person name="Gelfand M.S."/>
        </authorList>
    </citation>
    <scope>NUCLEOTIDE SEQUENCE [LARGE SCALE GENOMIC DNA]</scope>
    <source>
        <strain evidence="4">02AZ16</strain>
    </source>
</reference>
<gene>
    <name evidence="3" type="ORF">HCUR_00254</name>
</gene>